<gene>
    <name evidence="2" type="ORF">RRG08_037363</name>
</gene>
<dbReference type="SUPFAM" id="SSF54695">
    <property type="entry name" value="POZ domain"/>
    <property type="match status" value="1"/>
</dbReference>
<name>A0AAE1AB59_9GAST</name>
<dbReference type="EMBL" id="JAWDGP010002289">
    <property type="protein sequence ID" value="KAK3784285.1"/>
    <property type="molecule type" value="Genomic_DNA"/>
</dbReference>
<evidence type="ECO:0000313" key="3">
    <source>
        <dbReference type="Proteomes" id="UP001283361"/>
    </source>
</evidence>
<keyword evidence="3" id="KW-1185">Reference proteome</keyword>
<dbReference type="Proteomes" id="UP001283361">
    <property type="component" value="Unassembled WGS sequence"/>
</dbReference>
<comment type="caution">
    <text evidence="2">The sequence shown here is derived from an EMBL/GenBank/DDBJ whole genome shotgun (WGS) entry which is preliminary data.</text>
</comment>
<organism evidence="2 3">
    <name type="scientific">Elysia crispata</name>
    <name type="common">lettuce slug</name>
    <dbReference type="NCBI Taxonomy" id="231223"/>
    <lineage>
        <taxon>Eukaryota</taxon>
        <taxon>Metazoa</taxon>
        <taxon>Spiralia</taxon>
        <taxon>Lophotrochozoa</taxon>
        <taxon>Mollusca</taxon>
        <taxon>Gastropoda</taxon>
        <taxon>Heterobranchia</taxon>
        <taxon>Euthyneura</taxon>
        <taxon>Panpulmonata</taxon>
        <taxon>Sacoglossa</taxon>
        <taxon>Placobranchoidea</taxon>
        <taxon>Plakobranchidae</taxon>
        <taxon>Elysia</taxon>
    </lineage>
</organism>
<accession>A0AAE1AB59</accession>
<evidence type="ECO:0000313" key="2">
    <source>
        <dbReference type="EMBL" id="KAK3784285.1"/>
    </source>
</evidence>
<proteinExistence type="predicted"/>
<evidence type="ECO:0000259" key="1">
    <source>
        <dbReference type="Pfam" id="PF00651"/>
    </source>
</evidence>
<dbReference type="InterPro" id="IPR000210">
    <property type="entry name" value="BTB/POZ_dom"/>
</dbReference>
<feature type="domain" description="BTB" evidence="1">
    <location>
        <begin position="1"/>
        <end position="71"/>
    </location>
</feature>
<dbReference type="Gene3D" id="3.30.710.10">
    <property type="entry name" value="Potassium Channel Kv1.1, Chain A"/>
    <property type="match status" value="1"/>
</dbReference>
<dbReference type="AlphaFoldDB" id="A0AAE1AB59"/>
<protein>
    <recommendedName>
        <fullName evidence="1">BTB domain-containing protein</fullName>
    </recommendedName>
</protein>
<dbReference type="InterPro" id="IPR011333">
    <property type="entry name" value="SKP1/BTB/POZ_sf"/>
</dbReference>
<reference evidence="2" key="1">
    <citation type="journal article" date="2023" name="G3 (Bethesda)">
        <title>A reference genome for the long-term kleptoplast-retaining sea slug Elysia crispata morphotype clarki.</title>
        <authorList>
            <person name="Eastman K.E."/>
            <person name="Pendleton A.L."/>
            <person name="Shaikh M.A."/>
            <person name="Suttiyut T."/>
            <person name="Ogas R."/>
            <person name="Tomko P."/>
            <person name="Gavelis G."/>
            <person name="Widhalm J.R."/>
            <person name="Wisecaver J.H."/>
        </authorList>
    </citation>
    <scope>NUCLEOTIDE SEQUENCE</scope>
    <source>
        <strain evidence="2">ECLA1</strain>
    </source>
</reference>
<dbReference type="Pfam" id="PF00651">
    <property type="entry name" value="BTB"/>
    <property type="match status" value="1"/>
</dbReference>
<sequence length="76" mass="8501">MFSGSFKESQAADIKEEPVPNATVENFMALLKNLYCDRAPLEDCNDLVGVLKLADENCQTRLVNMCELYISKGVQQ</sequence>